<dbReference type="Gene3D" id="3.40.30.10">
    <property type="entry name" value="Glutaredoxin"/>
    <property type="match status" value="1"/>
</dbReference>
<dbReference type="SUPFAM" id="SSF52833">
    <property type="entry name" value="Thioredoxin-like"/>
    <property type="match status" value="1"/>
</dbReference>
<proteinExistence type="predicted"/>
<keyword evidence="3" id="KW-1185">Reference proteome</keyword>
<protein>
    <recommendedName>
        <fullName evidence="1">DSBA-like thioredoxin domain-containing protein</fullName>
    </recommendedName>
</protein>
<dbReference type="EMBL" id="KB822718">
    <property type="protein sequence ID" value="ETN43475.1"/>
    <property type="molecule type" value="Genomic_DNA"/>
</dbReference>
<dbReference type="HOGENOM" id="CLU_069253_0_0_1"/>
<dbReference type="GO" id="GO:0016491">
    <property type="term" value="F:oxidoreductase activity"/>
    <property type="evidence" value="ECO:0007669"/>
    <property type="project" value="InterPro"/>
</dbReference>
<evidence type="ECO:0000259" key="1">
    <source>
        <dbReference type="Pfam" id="PF01323"/>
    </source>
</evidence>
<dbReference type="GeneID" id="19969973"/>
<reference evidence="2 3" key="1">
    <citation type="submission" date="2013-03" db="EMBL/GenBank/DDBJ databases">
        <title>The Genome Sequence of Phialophora europaea CBS 101466.</title>
        <authorList>
            <consortium name="The Broad Institute Genomics Platform"/>
            <person name="Cuomo C."/>
            <person name="de Hoog S."/>
            <person name="Gorbushina A."/>
            <person name="Walker B."/>
            <person name="Young S.K."/>
            <person name="Zeng Q."/>
            <person name="Gargeya S."/>
            <person name="Fitzgerald M."/>
            <person name="Haas B."/>
            <person name="Abouelleil A."/>
            <person name="Allen A.W."/>
            <person name="Alvarado L."/>
            <person name="Arachchi H.M."/>
            <person name="Berlin A.M."/>
            <person name="Chapman S.B."/>
            <person name="Gainer-Dewar J."/>
            <person name="Goldberg J."/>
            <person name="Griggs A."/>
            <person name="Gujja S."/>
            <person name="Hansen M."/>
            <person name="Howarth C."/>
            <person name="Imamovic A."/>
            <person name="Ireland A."/>
            <person name="Larimer J."/>
            <person name="McCowan C."/>
            <person name="Murphy C."/>
            <person name="Pearson M."/>
            <person name="Poon T.W."/>
            <person name="Priest M."/>
            <person name="Roberts A."/>
            <person name="Saif S."/>
            <person name="Shea T."/>
            <person name="Sisk P."/>
            <person name="Sykes S."/>
            <person name="Wortman J."/>
            <person name="Nusbaum C."/>
            <person name="Birren B."/>
        </authorList>
    </citation>
    <scope>NUCLEOTIDE SEQUENCE [LARGE SCALE GENOMIC DNA]</scope>
    <source>
        <strain evidence="2 3">CBS 101466</strain>
    </source>
</reference>
<dbReference type="RefSeq" id="XP_008715211.1">
    <property type="nucleotide sequence ID" value="XM_008716989.1"/>
</dbReference>
<dbReference type="PANTHER" id="PTHR13887">
    <property type="entry name" value="GLUTATHIONE S-TRANSFERASE KAPPA"/>
    <property type="match status" value="1"/>
</dbReference>
<evidence type="ECO:0000313" key="3">
    <source>
        <dbReference type="Proteomes" id="UP000030752"/>
    </source>
</evidence>
<dbReference type="Proteomes" id="UP000030752">
    <property type="component" value="Unassembled WGS sequence"/>
</dbReference>
<evidence type="ECO:0000313" key="2">
    <source>
        <dbReference type="EMBL" id="ETN43475.1"/>
    </source>
</evidence>
<dbReference type="VEuPathDB" id="FungiDB:HMPREF1541_02634"/>
<dbReference type="InterPro" id="IPR036249">
    <property type="entry name" value="Thioredoxin-like_sf"/>
</dbReference>
<dbReference type="InterPro" id="IPR001853">
    <property type="entry name" value="DSBA-like_thioredoxin_dom"/>
</dbReference>
<feature type="domain" description="DSBA-like thioredoxin" evidence="1">
    <location>
        <begin position="47"/>
        <end position="226"/>
    </location>
</feature>
<dbReference type="AlphaFoldDB" id="W2S4G4"/>
<dbReference type="PANTHER" id="PTHR13887:SF52">
    <property type="entry name" value="DSBA-LIKE THIOREDOXIN DOMAIN-CONTAINING PROTEIN"/>
    <property type="match status" value="1"/>
</dbReference>
<sequence length="233" mass="26410">MRTPDPGCAGFDVKGYHLSLDVSRKEKVRAAVRPLRRFRESDDTGAVSFTVQYRPYQLYPEASKEGEDKYEWYKKSRYADSEEKMKMYTTLMSAYGVSAGINYKFGGIVANTMDAHRTIQHFQEEKGPETADKLINSLYSQYFENERHPSSHETLLRATNDAGIPEAEAKPFIEDPDEGLMDVKMAVREQAGNGIDSVPYVVIEGKRRDLTLVGAKEVEEYEKALATIVKESK</sequence>
<gene>
    <name evidence="2" type="ORF">HMPREF1541_02634</name>
</gene>
<accession>W2S4G4</accession>
<name>W2S4G4_CYPE1</name>
<dbReference type="STRING" id="1220924.W2S4G4"/>
<organism evidence="2 3">
    <name type="scientific">Cyphellophora europaea (strain CBS 101466)</name>
    <name type="common">Phialophora europaea</name>
    <dbReference type="NCBI Taxonomy" id="1220924"/>
    <lineage>
        <taxon>Eukaryota</taxon>
        <taxon>Fungi</taxon>
        <taxon>Dikarya</taxon>
        <taxon>Ascomycota</taxon>
        <taxon>Pezizomycotina</taxon>
        <taxon>Eurotiomycetes</taxon>
        <taxon>Chaetothyriomycetidae</taxon>
        <taxon>Chaetothyriales</taxon>
        <taxon>Cyphellophoraceae</taxon>
        <taxon>Cyphellophora</taxon>
    </lineage>
</organism>
<dbReference type="eggNOG" id="ENOG502SHVE">
    <property type="taxonomic scope" value="Eukaryota"/>
</dbReference>
<dbReference type="OrthoDB" id="1930760at2759"/>
<dbReference type="Pfam" id="PF01323">
    <property type="entry name" value="DSBA"/>
    <property type="match status" value="1"/>
</dbReference>
<dbReference type="InParanoid" id="W2S4G4"/>